<sequence length="437" mass="46554">MSAEQDSKAMPPPPPPPPPPAEVAKPKILEPEFNALSRCLQDAMVKAGQIYGFYADARRLGVEKHISNPPRSLTAGLGRDIERYDQLCDTIEAHLASHNILLHENTQEEKRKIAEAMMLPPPVPDTTNKDVSDASSTNPRNSPVVNPIPSRRASVISISSLHRPQFPLKLDLSSSSLRISEEEAAMFSKGLGSPVTLAPKSARPMGSNEFPPDLIAAFNSSVPPDNVHGHTIDLTLPSPMAQQPTMPLGVGLGDSSDKPIELDLDSMDIEMNSLFGGEHVPTAVANTARDGLFSPALVEGGGQIQPGDENNDFDMNADDDLFGDFTPDDMPPEAAIGGATVLPQSTSVSSPGSLLAQFSSTSHLMNAQPSSNPALPDGTEGFDINSLDLTHLEPTFFDNPQDHGMSFPMDMDTFLNMGSGGGEEKTDINLPGAQNPT</sequence>
<accession>A0A8S0VTD5</accession>
<proteinExistence type="predicted"/>
<dbReference type="OrthoDB" id="3365514at2759"/>
<evidence type="ECO:0000313" key="2">
    <source>
        <dbReference type="EMBL" id="CAA7260020.1"/>
    </source>
</evidence>
<feature type="compositionally biased region" description="Polar residues" evidence="1">
    <location>
        <begin position="133"/>
        <end position="144"/>
    </location>
</feature>
<feature type="region of interest" description="Disordered" evidence="1">
    <location>
        <begin position="1"/>
        <end position="24"/>
    </location>
</feature>
<comment type="caution">
    <text evidence="2">The sequence shown here is derived from an EMBL/GenBank/DDBJ whole genome shotgun (WGS) entry which is preliminary data.</text>
</comment>
<feature type="compositionally biased region" description="Pro residues" evidence="1">
    <location>
        <begin position="10"/>
        <end position="21"/>
    </location>
</feature>
<protein>
    <submittedName>
        <fullName evidence="2">Uncharacterized protein</fullName>
    </submittedName>
</protein>
<dbReference type="AlphaFoldDB" id="A0A8S0VTD5"/>
<organism evidence="2 3">
    <name type="scientific">Cyclocybe aegerita</name>
    <name type="common">Black poplar mushroom</name>
    <name type="synonym">Agrocybe aegerita</name>
    <dbReference type="NCBI Taxonomy" id="1973307"/>
    <lineage>
        <taxon>Eukaryota</taxon>
        <taxon>Fungi</taxon>
        <taxon>Dikarya</taxon>
        <taxon>Basidiomycota</taxon>
        <taxon>Agaricomycotina</taxon>
        <taxon>Agaricomycetes</taxon>
        <taxon>Agaricomycetidae</taxon>
        <taxon>Agaricales</taxon>
        <taxon>Agaricineae</taxon>
        <taxon>Bolbitiaceae</taxon>
        <taxon>Cyclocybe</taxon>
    </lineage>
</organism>
<dbReference type="EMBL" id="CACVBS010000028">
    <property type="protein sequence ID" value="CAA7260020.1"/>
    <property type="molecule type" value="Genomic_DNA"/>
</dbReference>
<name>A0A8S0VTD5_CYCAE</name>
<reference evidence="2 3" key="1">
    <citation type="submission" date="2020-01" db="EMBL/GenBank/DDBJ databases">
        <authorList>
            <person name="Gupta K D."/>
        </authorList>
    </citation>
    <scope>NUCLEOTIDE SEQUENCE [LARGE SCALE GENOMIC DNA]</scope>
</reference>
<keyword evidence="3" id="KW-1185">Reference proteome</keyword>
<evidence type="ECO:0000256" key="1">
    <source>
        <dbReference type="SAM" id="MobiDB-lite"/>
    </source>
</evidence>
<evidence type="ECO:0000313" key="3">
    <source>
        <dbReference type="Proteomes" id="UP000467700"/>
    </source>
</evidence>
<dbReference type="Proteomes" id="UP000467700">
    <property type="component" value="Unassembled WGS sequence"/>
</dbReference>
<gene>
    <name evidence="2" type="ORF">AAE3_LOCUS2478</name>
</gene>
<feature type="region of interest" description="Disordered" evidence="1">
    <location>
        <begin position="120"/>
        <end position="148"/>
    </location>
</feature>